<reference evidence="2" key="1">
    <citation type="submission" date="2022-10" db="EMBL/GenBank/DDBJ databases">
        <title>Luteolibacter sp. GHJ8, whole genome shotgun sequencing project.</title>
        <authorList>
            <person name="Zhao G."/>
            <person name="Shen L."/>
        </authorList>
    </citation>
    <scope>NUCLEOTIDE SEQUENCE</scope>
    <source>
        <strain evidence="2">GHJ8</strain>
    </source>
</reference>
<accession>A0ABT3FYZ4</accession>
<evidence type="ECO:0000259" key="1">
    <source>
        <dbReference type="Pfam" id="PF16798"/>
    </source>
</evidence>
<protein>
    <submittedName>
        <fullName evidence="2">DUF5069 domain-containing protein</fullName>
    </submittedName>
</protein>
<name>A0ABT3FYZ4_9BACT</name>
<evidence type="ECO:0000313" key="2">
    <source>
        <dbReference type="EMBL" id="MCW1912816.1"/>
    </source>
</evidence>
<organism evidence="2 3">
    <name type="scientific">Luteolibacter rhizosphaerae</name>
    <dbReference type="NCBI Taxonomy" id="2989719"/>
    <lineage>
        <taxon>Bacteria</taxon>
        <taxon>Pseudomonadati</taxon>
        <taxon>Verrucomicrobiota</taxon>
        <taxon>Verrucomicrobiia</taxon>
        <taxon>Verrucomicrobiales</taxon>
        <taxon>Verrucomicrobiaceae</taxon>
        <taxon>Luteolibacter</taxon>
    </lineage>
</organism>
<sequence length="147" mass="16797">MPATIIPCLRSPYDTVGGIVQFGRMLDKIRLHVRGELPPGWVEAMGVPRGYDARCCRFLHVDYAELVAETLKGGGDEELLAWAFEKGREPNEEEIEVWNGFMMKIGWRDAYAERVRFRLEESGFPPGSVLTMFDFIELDEGRPPRFS</sequence>
<feature type="domain" description="DUF5069" evidence="1">
    <location>
        <begin position="8"/>
        <end position="142"/>
    </location>
</feature>
<dbReference type="RefSeq" id="WP_264511624.1">
    <property type="nucleotide sequence ID" value="NZ_JAPDDR010000002.1"/>
</dbReference>
<gene>
    <name evidence="2" type="ORF">OJ996_04480</name>
</gene>
<comment type="caution">
    <text evidence="2">The sequence shown here is derived from an EMBL/GenBank/DDBJ whole genome shotgun (WGS) entry which is preliminary data.</text>
</comment>
<dbReference type="Pfam" id="PF16798">
    <property type="entry name" value="DUF5069"/>
    <property type="match status" value="1"/>
</dbReference>
<dbReference type="EMBL" id="JAPDDR010000002">
    <property type="protein sequence ID" value="MCW1912816.1"/>
    <property type="molecule type" value="Genomic_DNA"/>
</dbReference>
<dbReference type="InterPro" id="IPR031849">
    <property type="entry name" value="DUF5069"/>
</dbReference>
<evidence type="ECO:0000313" key="3">
    <source>
        <dbReference type="Proteomes" id="UP001165653"/>
    </source>
</evidence>
<dbReference type="Proteomes" id="UP001165653">
    <property type="component" value="Unassembled WGS sequence"/>
</dbReference>
<keyword evidence="3" id="KW-1185">Reference proteome</keyword>
<proteinExistence type="predicted"/>